<dbReference type="Gene3D" id="1.10.357.10">
    <property type="entry name" value="Tetracycline Repressor, domain 2"/>
    <property type="match status" value="1"/>
</dbReference>
<dbReference type="RefSeq" id="WP_038373361.1">
    <property type="nucleotide sequence ID" value="NZ_KK069999.1"/>
</dbReference>
<name>Z9JQV7_9MICO</name>
<feature type="domain" description="HTH tetR-type" evidence="5">
    <location>
        <begin position="11"/>
        <end position="71"/>
    </location>
</feature>
<evidence type="ECO:0000256" key="4">
    <source>
        <dbReference type="PROSITE-ProRule" id="PRU00335"/>
    </source>
</evidence>
<keyword evidence="7" id="KW-1185">Reference proteome</keyword>
<dbReference type="HOGENOM" id="CLU_069356_44_1_11"/>
<accession>Z9JQV7</accession>
<keyword evidence="2 4" id="KW-0238">DNA-binding</keyword>
<dbReference type="PANTHER" id="PTHR47506">
    <property type="entry name" value="TRANSCRIPTIONAL REGULATORY PROTEIN"/>
    <property type="match status" value="1"/>
</dbReference>
<evidence type="ECO:0000256" key="1">
    <source>
        <dbReference type="ARBA" id="ARBA00023015"/>
    </source>
</evidence>
<dbReference type="Proteomes" id="UP000023067">
    <property type="component" value="Unassembled WGS sequence"/>
</dbReference>
<dbReference type="PRINTS" id="PR00455">
    <property type="entry name" value="HTHTETR"/>
</dbReference>
<feature type="DNA-binding region" description="H-T-H motif" evidence="4">
    <location>
        <begin position="34"/>
        <end position="53"/>
    </location>
</feature>
<organism evidence="6 7">
    <name type="scientific">Brachybacterium phenoliresistens</name>
    <dbReference type="NCBI Taxonomy" id="396014"/>
    <lineage>
        <taxon>Bacteria</taxon>
        <taxon>Bacillati</taxon>
        <taxon>Actinomycetota</taxon>
        <taxon>Actinomycetes</taxon>
        <taxon>Micrococcales</taxon>
        <taxon>Dermabacteraceae</taxon>
        <taxon>Brachybacterium</taxon>
    </lineage>
</organism>
<dbReference type="STRING" id="396014.BF93_03330"/>
<dbReference type="EMBL" id="JDYK01000015">
    <property type="protein sequence ID" value="EWS80418.1"/>
    <property type="molecule type" value="Genomic_DNA"/>
</dbReference>
<evidence type="ECO:0000313" key="6">
    <source>
        <dbReference type="EMBL" id="EWS80418.1"/>
    </source>
</evidence>
<evidence type="ECO:0000256" key="2">
    <source>
        <dbReference type="ARBA" id="ARBA00023125"/>
    </source>
</evidence>
<dbReference type="PATRIC" id="fig|396014.3.peg.2695"/>
<dbReference type="SUPFAM" id="SSF46689">
    <property type="entry name" value="Homeodomain-like"/>
    <property type="match status" value="1"/>
</dbReference>
<evidence type="ECO:0000256" key="3">
    <source>
        <dbReference type="ARBA" id="ARBA00023163"/>
    </source>
</evidence>
<dbReference type="eggNOG" id="COG1309">
    <property type="taxonomic scope" value="Bacteria"/>
</dbReference>
<dbReference type="InterPro" id="IPR036271">
    <property type="entry name" value="Tet_transcr_reg_TetR-rel_C_sf"/>
</dbReference>
<dbReference type="Gene3D" id="1.10.10.60">
    <property type="entry name" value="Homeodomain-like"/>
    <property type="match status" value="1"/>
</dbReference>
<gene>
    <name evidence="6" type="ORF">BF93_03330</name>
</gene>
<evidence type="ECO:0000313" key="7">
    <source>
        <dbReference type="Proteomes" id="UP000023067"/>
    </source>
</evidence>
<proteinExistence type="predicted"/>
<reference evidence="6 7" key="1">
    <citation type="submission" date="2014-02" db="EMBL/GenBank/DDBJ databases">
        <title>Genome sequence of Brachybacterium phenoliresistens strain W13A50.</title>
        <authorList>
            <person name="Wang X."/>
        </authorList>
    </citation>
    <scope>NUCLEOTIDE SEQUENCE [LARGE SCALE GENOMIC DNA]</scope>
    <source>
        <strain evidence="6 7">W13A50</strain>
    </source>
</reference>
<dbReference type="InterPro" id="IPR001647">
    <property type="entry name" value="HTH_TetR"/>
</dbReference>
<keyword evidence="1" id="KW-0805">Transcription regulation</keyword>
<sequence length="197" mass="22011">MSSRGPYAKGIAKRREILDVALEVVARTGCRNATNKMIAETVGLSQTGLMHYFGSREDLYVEILRARDERDAAEFVTPESGIDGFIAIISHNAQVPGLVQLYVEFSAEATIPGHPAQAFFTERLAWMRRVLVSALRDHQARGELGPHLDLEQAAGLLIGAADGAQQQWLLDRTHDMEAQLRGLWRMIRQDSWQEGDR</sequence>
<dbReference type="PANTHER" id="PTHR47506:SF6">
    <property type="entry name" value="HTH-TYPE TRANSCRIPTIONAL REPRESSOR NEMR"/>
    <property type="match status" value="1"/>
</dbReference>
<dbReference type="SUPFAM" id="SSF48498">
    <property type="entry name" value="Tetracyclin repressor-like, C-terminal domain"/>
    <property type="match status" value="1"/>
</dbReference>
<protein>
    <submittedName>
        <fullName evidence="6">TetR family transcriptional regulator</fullName>
    </submittedName>
</protein>
<dbReference type="OrthoDB" id="7505659at2"/>
<dbReference type="PROSITE" id="PS50977">
    <property type="entry name" value="HTH_TETR_2"/>
    <property type="match status" value="1"/>
</dbReference>
<dbReference type="AlphaFoldDB" id="Z9JQV7"/>
<dbReference type="GO" id="GO:0003677">
    <property type="term" value="F:DNA binding"/>
    <property type="evidence" value="ECO:0007669"/>
    <property type="project" value="UniProtKB-UniRule"/>
</dbReference>
<keyword evidence="3" id="KW-0804">Transcription</keyword>
<comment type="caution">
    <text evidence="6">The sequence shown here is derived from an EMBL/GenBank/DDBJ whole genome shotgun (WGS) entry which is preliminary data.</text>
</comment>
<dbReference type="Pfam" id="PF00440">
    <property type="entry name" value="TetR_N"/>
    <property type="match status" value="1"/>
</dbReference>
<dbReference type="InterPro" id="IPR009057">
    <property type="entry name" value="Homeodomain-like_sf"/>
</dbReference>
<evidence type="ECO:0000259" key="5">
    <source>
        <dbReference type="PROSITE" id="PS50977"/>
    </source>
</evidence>